<reference evidence="2 3" key="1">
    <citation type="submission" date="2023-09" db="EMBL/GenBank/DDBJ databases">
        <title>Genomes of two closely related lineages of the louse Polyplax serrata with different host specificities.</title>
        <authorList>
            <person name="Martinu J."/>
            <person name="Tarabai H."/>
            <person name="Stefka J."/>
            <person name="Hypsa V."/>
        </authorList>
    </citation>
    <scope>NUCLEOTIDE SEQUENCE [LARGE SCALE GENOMIC DNA]</scope>
    <source>
        <strain evidence="2">98ZLc_SE</strain>
    </source>
</reference>
<sequence>MQMSKPEMSNYLNVKTLTNRLTCLGAMGKRLRVARVVRRVFKITAKTYKSGQLGFFLWIFIHKILYMLRLVSAGLIKGTVATVLILGTSPEDCVQVALRVDSKCEKENGESEIVSALLPC</sequence>
<accession>A0ABR1AZT0</accession>
<name>A0ABR1AZT0_POLSC</name>
<proteinExistence type="predicted"/>
<evidence type="ECO:0000313" key="2">
    <source>
        <dbReference type="EMBL" id="KAK6632070.1"/>
    </source>
</evidence>
<protein>
    <submittedName>
        <fullName evidence="2">Uncharacterized protein</fullName>
    </submittedName>
</protein>
<keyword evidence="1" id="KW-0472">Membrane</keyword>
<keyword evidence="1" id="KW-1133">Transmembrane helix</keyword>
<evidence type="ECO:0000256" key="1">
    <source>
        <dbReference type="SAM" id="Phobius"/>
    </source>
</evidence>
<organism evidence="2 3">
    <name type="scientific">Polyplax serrata</name>
    <name type="common">Common mouse louse</name>
    <dbReference type="NCBI Taxonomy" id="468196"/>
    <lineage>
        <taxon>Eukaryota</taxon>
        <taxon>Metazoa</taxon>
        <taxon>Ecdysozoa</taxon>
        <taxon>Arthropoda</taxon>
        <taxon>Hexapoda</taxon>
        <taxon>Insecta</taxon>
        <taxon>Pterygota</taxon>
        <taxon>Neoptera</taxon>
        <taxon>Paraneoptera</taxon>
        <taxon>Psocodea</taxon>
        <taxon>Troctomorpha</taxon>
        <taxon>Phthiraptera</taxon>
        <taxon>Anoplura</taxon>
        <taxon>Polyplacidae</taxon>
        <taxon>Polyplax</taxon>
    </lineage>
</organism>
<evidence type="ECO:0000313" key="3">
    <source>
        <dbReference type="Proteomes" id="UP001359485"/>
    </source>
</evidence>
<dbReference type="EMBL" id="JAWJWF010000005">
    <property type="protein sequence ID" value="KAK6632070.1"/>
    <property type="molecule type" value="Genomic_DNA"/>
</dbReference>
<comment type="caution">
    <text evidence="2">The sequence shown here is derived from an EMBL/GenBank/DDBJ whole genome shotgun (WGS) entry which is preliminary data.</text>
</comment>
<dbReference type="Proteomes" id="UP001359485">
    <property type="component" value="Unassembled WGS sequence"/>
</dbReference>
<keyword evidence="1" id="KW-0812">Transmembrane</keyword>
<feature type="transmembrane region" description="Helical" evidence="1">
    <location>
        <begin position="55"/>
        <end position="76"/>
    </location>
</feature>
<gene>
    <name evidence="2" type="ORF">RUM44_007100</name>
</gene>
<keyword evidence="3" id="KW-1185">Reference proteome</keyword>